<organism evidence="2 3">
    <name type="scientific">Aphidius gifuensis</name>
    <name type="common">Parasitoid wasp</name>
    <dbReference type="NCBI Taxonomy" id="684658"/>
    <lineage>
        <taxon>Eukaryota</taxon>
        <taxon>Metazoa</taxon>
        <taxon>Ecdysozoa</taxon>
        <taxon>Arthropoda</taxon>
        <taxon>Hexapoda</taxon>
        <taxon>Insecta</taxon>
        <taxon>Pterygota</taxon>
        <taxon>Neoptera</taxon>
        <taxon>Endopterygota</taxon>
        <taxon>Hymenoptera</taxon>
        <taxon>Apocrita</taxon>
        <taxon>Ichneumonoidea</taxon>
        <taxon>Braconidae</taxon>
        <taxon>Aphidiinae</taxon>
        <taxon>Aphidius</taxon>
    </lineage>
</organism>
<reference evidence="2 3" key="1">
    <citation type="submission" date="2020-08" db="EMBL/GenBank/DDBJ databases">
        <title>Aphidius gifuensis genome sequencing and assembly.</title>
        <authorList>
            <person name="Du Z."/>
        </authorList>
    </citation>
    <scope>NUCLEOTIDE SEQUENCE [LARGE SCALE GENOMIC DNA]</scope>
    <source>
        <strain evidence="2">YNYX2018</strain>
        <tissue evidence="2">Adults</tissue>
    </source>
</reference>
<proteinExistence type="predicted"/>
<evidence type="ECO:0000313" key="3">
    <source>
        <dbReference type="Proteomes" id="UP000639338"/>
    </source>
</evidence>
<dbReference type="Proteomes" id="UP000639338">
    <property type="component" value="Unassembled WGS sequence"/>
</dbReference>
<protein>
    <submittedName>
        <fullName evidence="2">Uncharacterized protein</fullName>
    </submittedName>
</protein>
<accession>A0A834XQA0</accession>
<dbReference type="EMBL" id="JACMRX010000005">
    <property type="protein sequence ID" value="KAF7990171.1"/>
    <property type="molecule type" value="Genomic_DNA"/>
</dbReference>
<evidence type="ECO:0000313" key="2">
    <source>
        <dbReference type="EMBL" id="KAF7990171.1"/>
    </source>
</evidence>
<evidence type="ECO:0000256" key="1">
    <source>
        <dbReference type="SAM" id="MobiDB-lite"/>
    </source>
</evidence>
<dbReference type="AlphaFoldDB" id="A0A834XQA0"/>
<feature type="region of interest" description="Disordered" evidence="1">
    <location>
        <begin position="94"/>
        <end position="128"/>
    </location>
</feature>
<feature type="compositionally biased region" description="Polar residues" evidence="1">
    <location>
        <begin position="94"/>
        <end position="111"/>
    </location>
</feature>
<sequence length="237" mass="27130">MFEMRAASVGPLRAYKMSIQLRMNKNLTRLQNELRKTRKVINSSKPSKNQEINELQLTIESIQTMTKKLLDASDELSKLETAENEPLHQISKHMLSTKSMRSPQLTDVTTLSSSPFKPSKKKPKSNIKKKMQLNPSVVLNETNDLISEDLDSMSDDDHIINQSSLSDSSVINQSIEDDNETISNSTLDFNFNNPIINEYFKLINTTDWDRSYGVRKLKSDWSGWMGPPETALYERKL</sequence>
<name>A0A834XQA0_APHGI</name>
<feature type="compositionally biased region" description="Basic residues" evidence="1">
    <location>
        <begin position="118"/>
        <end position="128"/>
    </location>
</feature>
<keyword evidence="3" id="KW-1185">Reference proteome</keyword>
<gene>
    <name evidence="2" type="ORF">HCN44_010837</name>
</gene>
<comment type="caution">
    <text evidence="2">The sequence shown here is derived from an EMBL/GenBank/DDBJ whole genome shotgun (WGS) entry which is preliminary data.</text>
</comment>